<dbReference type="HOGENOM" id="CLU_1691111_0_0_1"/>
<dbReference type="EMBL" id="AMQN01038396">
    <property type="status" value="NOT_ANNOTATED_CDS"/>
    <property type="molecule type" value="Genomic_DNA"/>
</dbReference>
<evidence type="ECO:0000313" key="2">
    <source>
        <dbReference type="EnsemblMetazoa" id="CapteP187688"/>
    </source>
</evidence>
<dbReference type="PANTHER" id="PTHR36981">
    <property type="entry name" value="ZGC:195170"/>
    <property type="match status" value="1"/>
</dbReference>
<organism evidence="1">
    <name type="scientific">Capitella teleta</name>
    <name type="common">Polychaete worm</name>
    <dbReference type="NCBI Taxonomy" id="283909"/>
    <lineage>
        <taxon>Eukaryota</taxon>
        <taxon>Metazoa</taxon>
        <taxon>Spiralia</taxon>
        <taxon>Lophotrochozoa</taxon>
        <taxon>Annelida</taxon>
        <taxon>Polychaeta</taxon>
        <taxon>Sedentaria</taxon>
        <taxon>Scolecida</taxon>
        <taxon>Capitellidae</taxon>
        <taxon>Capitella</taxon>
    </lineage>
</organism>
<dbReference type="OrthoDB" id="6130210at2759"/>
<evidence type="ECO:0000313" key="3">
    <source>
        <dbReference type="Proteomes" id="UP000014760"/>
    </source>
</evidence>
<dbReference type="PANTHER" id="PTHR36981:SF9">
    <property type="entry name" value="NANOR-RELATED"/>
    <property type="match status" value="1"/>
</dbReference>
<name>R7V8P4_CAPTE</name>
<accession>R7V8P4</accession>
<reference evidence="1 3" key="2">
    <citation type="journal article" date="2013" name="Nature">
        <title>Insights into bilaterian evolution from three spiralian genomes.</title>
        <authorList>
            <person name="Simakov O."/>
            <person name="Marletaz F."/>
            <person name="Cho S.J."/>
            <person name="Edsinger-Gonzales E."/>
            <person name="Havlak P."/>
            <person name="Hellsten U."/>
            <person name="Kuo D.H."/>
            <person name="Larsson T."/>
            <person name="Lv J."/>
            <person name="Arendt D."/>
            <person name="Savage R."/>
            <person name="Osoegawa K."/>
            <person name="de Jong P."/>
            <person name="Grimwood J."/>
            <person name="Chapman J.A."/>
            <person name="Shapiro H."/>
            <person name="Aerts A."/>
            <person name="Otillar R.P."/>
            <person name="Terry A.Y."/>
            <person name="Boore J.L."/>
            <person name="Grigoriev I.V."/>
            <person name="Lindberg D.R."/>
            <person name="Seaver E.C."/>
            <person name="Weisblat D.A."/>
            <person name="Putnam N.H."/>
            <person name="Rokhsar D.S."/>
        </authorList>
    </citation>
    <scope>NUCLEOTIDE SEQUENCE</scope>
    <source>
        <strain evidence="1 3">I ESC-2004</strain>
    </source>
</reference>
<sequence length="156" mass="17557">MTLNLQCVYGPAPIRSNQCESISGKFETDNLCKQLLRNHQACVATEREVRGENSQSDCASQSDSDEEDVDRDLCRVGNIEWCKCGQCKPMDSASESCCCQEHEHVASKLNEMQPDPPACIAHTPMFADLCLKLHVLEVAHMYYRTQYGNLPQTRIN</sequence>
<feature type="non-terminal residue" evidence="1">
    <location>
        <position position="156"/>
    </location>
</feature>
<dbReference type="AlphaFoldDB" id="R7V8P4"/>
<dbReference type="EnsemblMetazoa" id="CapteT187688">
    <property type="protein sequence ID" value="CapteP187688"/>
    <property type="gene ID" value="CapteG187688"/>
</dbReference>
<dbReference type="Proteomes" id="UP000014760">
    <property type="component" value="Unassembled WGS sequence"/>
</dbReference>
<evidence type="ECO:0000313" key="1">
    <source>
        <dbReference type="EMBL" id="ELU14887.1"/>
    </source>
</evidence>
<keyword evidence="3" id="KW-1185">Reference proteome</keyword>
<protein>
    <submittedName>
        <fullName evidence="1 2">Uncharacterized protein</fullName>
    </submittedName>
</protein>
<gene>
    <name evidence="1" type="ORF">CAPTEDRAFT_187688</name>
</gene>
<reference evidence="3" key="1">
    <citation type="submission" date="2012-12" db="EMBL/GenBank/DDBJ databases">
        <authorList>
            <person name="Hellsten U."/>
            <person name="Grimwood J."/>
            <person name="Chapman J.A."/>
            <person name="Shapiro H."/>
            <person name="Aerts A."/>
            <person name="Otillar R.P."/>
            <person name="Terry A.Y."/>
            <person name="Boore J.L."/>
            <person name="Simakov O."/>
            <person name="Marletaz F."/>
            <person name="Cho S.-J."/>
            <person name="Edsinger-Gonzales E."/>
            <person name="Havlak P."/>
            <person name="Kuo D.-H."/>
            <person name="Larsson T."/>
            <person name="Lv J."/>
            <person name="Arendt D."/>
            <person name="Savage R."/>
            <person name="Osoegawa K."/>
            <person name="de Jong P."/>
            <person name="Lindberg D.R."/>
            <person name="Seaver E.C."/>
            <person name="Weisblat D.A."/>
            <person name="Putnam N.H."/>
            <person name="Grigoriev I.V."/>
            <person name="Rokhsar D.S."/>
        </authorList>
    </citation>
    <scope>NUCLEOTIDE SEQUENCE</scope>
    <source>
        <strain evidence="3">I ESC-2004</strain>
    </source>
</reference>
<dbReference type="EMBL" id="KB294209">
    <property type="protein sequence ID" value="ELU14887.1"/>
    <property type="molecule type" value="Genomic_DNA"/>
</dbReference>
<dbReference type="OMA" id="LAVYDYH"/>
<reference evidence="2" key="3">
    <citation type="submission" date="2015-06" db="UniProtKB">
        <authorList>
            <consortium name="EnsemblMetazoa"/>
        </authorList>
    </citation>
    <scope>IDENTIFICATION</scope>
</reference>
<proteinExistence type="predicted"/>